<keyword evidence="1" id="KW-1133">Transmembrane helix</keyword>
<keyword evidence="3" id="KW-1185">Reference proteome</keyword>
<reference evidence="2" key="1">
    <citation type="submission" date="2022-11" db="EMBL/GenBank/DDBJ databases">
        <authorList>
            <person name="Hyden B.L."/>
            <person name="Feng K."/>
            <person name="Yates T."/>
            <person name="Jawdy S."/>
            <person name="Smart L.B."/>
            <person name="Muchero W."/>
        </authorList>
    </citation>
    <scope>NUCLEOTIDE SEQUENCE</scope>
    <source>
        <tissue evidence="2">Shoot tip</tissue>
    </source>
</reference>
<reference evidence="2" key="2">
    <citation type="journal article" date="2023" name="Int. J. Mol. Sci.">
        <title>De Novo Assembly and Annotation of 11 Diverse Shrub Willow (Salix) Genomes Reveals Novel Gene Organization in Sex-Linked Regions.</title>
        <authorList>
            <person name="Hyden B."/>
            <person name="Feng K."/>
            <person name="Yates T.B."/>
            <person name="Jawdy S."/>
            <person name="Cereghino C."/>
            <person name="Smart L.B."/>
            <person name="Muchero W."/>
        </authorList>
    </citation>
    <scope>NUCLEOTIDE SEQUENCE [LARGE SCALE GENOMIC DNA]</scope>
    <source>
        <tissue evidence="2">Shoot tip</tissue>
    </source>
</reference>
<dbReference type="Gene3D" id="3.40.50.2000">
    <property type="entry name" value="Glycogen Phosphorylase B"/>
    <property type="match status" value="1"/>
</dbReference>
<accession>A0A9Q0NT11</accession>
<dbReference type="PANTHER" id="PTHR48049:SF57">
    <property type="entry name" value="UDP-GLYCOSYLTRANSFERASE 91C1-LIKE"/>
    <property type="match status" value="1"/>
</dbReference>
<proteinExistence type="predicted"/>
<keyword evidence="1" id="KW-0812">Transmembrane</keyword>
<comment type="caution">
    <text evidence="2">The sequence shown here is derived from an EMBL/GenBank/DDBJ whole genome shotgun (WGS) entry which is preliminary data.</text>
</comment>
<name>A0A9Q0NT11_SALVM</name>
<dbReference type="EMBL" id="JAPFFL010000016">
    <property type="protein sequence ID" value="KAJ6675314.1"/>
    <property type="molecule type" value="Genomic_DNA"/>
</dbReference>
<protein>
    <submittedName>
        <fullName evidence="2">CYANIDIN-3-O-GLUCOSIDE 2-O-GLUCURONOSYLTRANSFERASE-LIKE</fullName>
    </submittedName>
</protein>
<gene>
    <name evidence="2" type="ORF">OIU85_011474</name>
</gene>
<keyword evidence="1" id="KW-0472">Membrane</keyword>
<dbReference type="Proteomes" id="UP001151529">
    <property type="component" value="Chromosome 14"/>
</dbReference>
<dbReference type="SUPFAM" id="SSF53756">
    <property type="entry name" value="UDP-Glycosyltransferase/glycogen phosphorylase"/>
    <property type="match status" value="1"/>
</dbReference>
<organism evidence="2 3">
    <name type="scientific">Salix viminalis</name>
    <name type="common">Common osier</name>
    <name type="synonym">Basket willow</name>
    <dbReference type="NCBI Taxonomy" id="40686"/>
    <lineage>
        <taxon>Eukaryota</taxon>
        <taxon>Viridiplantae</taxon>
        <taxon>Streptophyta</taxon>
        <taxon>Embryophyta</taxon>
        <taxon>Tracheophyta</taxon>
        <taxon>Spermatophyta</taxon>
        <taxon>Magnoliopsida</taxon>
        <taxon>eudicotyledons</taxon>
        <taxon>Gunneridae</taxon>
        <taxon>Pentapetalae</taxon>
        <taxon>rosids</taxon>
        <taxon>fabids</taxon>
        <taxon>Malpighiales</taxon>
        <taxon>Salicaceae</taxon>
        <taxon>Saliceae</taxon>
        <taxon>Salix</taxon>
    </lineage>
</organism>
<dbReference type="OrthoDB" id="5835829at2759"/>
<dbReference type="PANTHER" id="PTHR48049">
    <property type="entry name" value="GLYCOSYLTRANSFERASE"/>
    <property type="match status" value="1"/>
</dbReference>
<dbReference type="InterPro" id="IPR050481">
    <property type="entry name" value="UDP-glycosyltransf_plant"/>
</dbReference>
<feature type="transmembrane region" description="Helical" evidence="1">
    <location>
        <begin position="47"/>
        <end position="69"/>
    </location>
</feature>
<evidence type="ECO:0000313" key="3">
    <source>
        <dbReference type="Proteomes" id="UP001151529"/>
    </source>
</evidence>
<evidence type="ECO:0000313" key="2">
    <source>
        <dbReference type="EMBL" id="KAJ6675314.1"/>
    </source>
</evidence>
<sequence length="110" mass="12973">MEYLKIAYDLLKHPLKQFIADQLPDWIIIDMMPYWMVDIARENKVPLIHFSIFSAVAYVFLCHPGVLGWRWSKRLRPSWDERIYGENASGSLDGERIFGIRMDVELSRDA</sequence>
<dbReference type="AlphaFoldDB" id="A0A9Q0NT11"/>
<evidence type="ECO:0000256" key="1">
    <source>
        <dbReference type="SAM" id="Phobius"/>
    </source>
</evidence>
<dbReference type="GO" id="GO:0035251">
    <property type="term" value="F:UDP-glucosyltransferase activity"/>
    <property type="evidence" value="ECO:0007669"/>
    <property type="project" value="InterPro"/>
</dbReference>